<dbReference type="AlphaFoldDB" id="A0A437LVL1"/>
<name>A0A437LVL1_9SPHN</name>
<sequence>MPITVLLILIIVLIVVAVVAVGWVEINIPILSGTLRILRPQKSGVPDEAAVSTLPDAATIGDGELLPELQARAGQPAEAEHNSPFIEYIEAKTLSELDQKFNAFSSEIENDREFWETDYQRRRFRLGSADGSEGLKRLVRDHPQWALPSAILVELSVATHDFQAAGEHLIEGLKRETAKRFGAVLSSGLRLRFEEGGVAPAAAFAAEWCDSQVAPAAKGELLITYAGLLKDAGHEEGHLLAREWAGEICPSERANIFRLAYAYAERRGRWAAAITMYDKHIIWGDEGGVSINNRAILYGHFDKPLQISEYERAAEAGDAFAKANLAQLMISDGYLKAAEHLLLTDEAAGDAAELHAEARRQLLAARRAVADSKEETENSVSEQRRPLARSISLALRHFQRRGAFEGQFSSADGWITASLVAGNARCRARLNGTDLEGDLTFQGICYGGQISVVGQGLLSGSSYDVTLFFETTDTVRFFRWPSLNGAHAKQVEVELNRVAQLPVPAEANAALGPAADALGGLGLQARA</sequence>
<organism evidence="1 2">
    <name type="scientific">Sphingomonas crocodyli</name>
    <dbReference type="NCBI Taxonomy" id="1979270"/>
    <lineage>
        <taxon>Bacteria</taxon>
        <taxon>Pseudomonadati</taxon>
        <taxon>Pseudomonadota</taxon>
        <taxon>Alphaproteobacteria</taxon>
        <taxon>Sphingomonadales</taxon>
        <taxon>Sphingomonadaceae</taxon>
        <taxon>Sphingomonas</taxon>
    </lineage>
</organism>
<reference evidence="1 2" key="1">
    <citation type="submission" date="2019-01" db="EMBL/GenBank/DDBJ databases">
        <authorList>
            <person name="Chen W.-M."/>
        </authorList>
    </citation>
    <scope>NUCLEOTIDE SEQUENCE [LARGE SCALE GENOMIC DNA]</scope>
    <source>
        <strain evidence="1 2">CCP-7</strain>
    </source>
</reference>
<dbReference type="Proteomes" id="UP000282971">
    <property type="component" value="Unassembled WGS sequence"/>
</dbReference>
<dbReference type="EMBL" id="SACN01000005">
    <property type="protein sequence ID" value="RVT89424.1"/>
    <property type="molecule type" value="Genomic_DNA"/>
</dbReference>
<accession>A0A437LVL1</accession>
<proteinExistence type="predicted"/>
<protein>
    <submittedName>
        <fullName evidence="1">Uncharacterized protein</fullName>
    </submittedName>
</protein>
<dbReference type="RefSeq" id="WP_164857393.1">
    <property type="nucleotide sequence ID" value="NZ_SACN01000005.1"/>
</dbReference>
<comment type="caution">
    <text evidence="1">The sequence shown here is derived from an EMBL/GenBank/DDBJ whole genome shotgun (WGS) entry which is preliminary data.</text>
</comment>
<gene>
    <name evidence="1" type="ORF">EOD43_21915</name>
</gene>
<evidence type="ECO:0000313" key="1">
    <source>
        <dbReference type="EMBL" id="RVT89424.1"/>
    </source>
</evidence>
<evidence type="ECO:0000313" key="2">
    <source>
        <dbReference type="Proteomes" id="UP000282971"/>
    </source>
</evidence>
<keyword evidence="2" id="KW-1185">Reference proteome</keyword>